<dbReference type="PROSITE" id="PS00463">
    <property type="entry name" value="ZN2_CY6_FUNGAL_1"/>
    <property type="match status" value="1"/>
</dbReference>
<reference evidence="4" key="1">
    <citation type="submission" date="2021-03" db="EMBL/GenBank/DDBJ databases">
        <title>Revisited historic fungal species revealed as producer of novel bioactive compounds through whole genome sequencing and comparative genomics.</title>
        <authorList>
            <person name="Vignolle G.A."/>
            <person name="Hochenegger N."/>
            <person name="Mach R.L."/>
            <person name="Mach-Aigner A.R."/>
            <person name="Javad Rahimi M."/>
            <person name="Salim K.A."/>
            <person name="Chan C.M."/>
            <person name="Lim L.B.L."/>
            <person name="Cai F."/>
            <person name="Druzhinina I.S."/>
            <person name="U'Ren J.M."/>
            <person name="Derntl C."/>
        </authorList>
    </citation>
    <scope>NUCLEOTIDE SEQUENCE</scope>
    <source>
        <strain evidence="4">TUCIM 5799</strain>
    </source>
</reference>
<dbReference type="GO" id="GO:0001080">
    <property type="term" value="P:nitrogen catabolite activation of transcription from RNA polymerase II promoter"/>
    <property type="evidence" value="ECO:0007669"/>
    <property type="project" value="TreeGrafter"/>
</dbReference>
<dbReference type="PANTHER" id="PTHR31668:SF10">
    <property type="entry name" value="ZN(II)2CYS6 TRANSCRIPTION FACTOR (EUROFUNG)"/>
    <property type="match status" value="1"/>
</dbReference>
<comment type="caution">
    <text evidence="4">The sequence shown here is derived from an EMBL/GenBank/DDBJ whole genome shotgun (WGS) entry which is preliminary data.</text>
</comment>
<protein>
    <recommendedName>
        <fullName evidence="3">Zn(2)-C6 fungal-type domain-containing protein</fullName>
    </recommendedName>
</protein>
<evidence type="ECO:0000259" key="3">
    <source>
        <dbReference type="PROSITE" id="PS50048"/>
    </source>
</evidence>
<dbReference type="InterPro" id="IPR036864">
    <property type="entry name" value="Zn2-C6_fun-type_DNA-bd_sf"/>
</dbReference>
<evidence type="ECO:0000256" key="1">
    <source>
        <dbReference type="ARBA" id="ARBA00022723"/>
    </source>
</evidence>
<dbReference type="InterPro" id="IPR007219">
    <property type="entry name" value="XnlR_reg_dom"/>
</dbReference>
<dbReference type="Gene3D" id="4.10.240.10">
    <property type="entry name" value="Zn(2)-C6 fungal-type DNA-binding domain"/>
    <property type="match status" value="1"/>
</dbReference>
<dbReference type="GO" id="GO:0000981">
    <property type="term" value="F:DNA-binding transcription factor activity, RNA polymerase II-specific"/>
    <property type="evidence" value="ECO:0007669"/>
    <property type="project" value="InterPro"/>
</dbReference>
<dbReference type="PROSITE" id="PS50048">
    <property type="entry name" value="ZN2_CY6_FUNGAL_2"/>
    <property type="match status" value="1"/>
</dbReference>
<dbReference type="PANTHER" id="PTHR31668">
    <property type="entry name" value="GLUCOSE TRANSPORT TRANSCRIPTION REGULATOR RGT1-RELATED-RELATED"/>
    <property type="match status" value="1"/>
</dbReference>
<sequence length="610" mass="68557">MSSGASRPYRSKTVKPCDACRRRRIACIRDNANGVCSLCRHRGHTCTFESLPPTRRARRAKARAATLGSRVDRPVEELADAPSLDETAQVPQVCDAGGDENELSSASRDWFNGTTMFTNKTCLYSGASSDQDPHLLRHLVYDETECFGDDSWTVWRIGKDHGVSSYLTVFPNSHLDCSTNVYSLTEIESMVAPYQDELIRLYYAYVHPSYPILDSQEMIQSRLTEKQIPGSLIALVYKHGAHFWRHSPLAGSVPCPLPQEIRPWVFSRLSLEIRTPNLATVQALLLFMQLIPGRIRAPNHPGFWPLTNVLVGVAQEIGLHVDPKGWSIALSERKLRRILWWAVLSHDKWMAHSLGRPSHIASNSWNVAHLTLSDFADDSGRLPVESLSSVSAFIAFCDLGSILAAVLDAFYSIRVEYDARSPVQALERAQPLLSRLQRWREDHSVSTNPGHPHQYVVRLAALTVRLSIQRAVFGALSKQRSERATSLAAEVVSTVREDLFAVFEALERSRPVGLWLSYLKGDLAMVGSLLITLVLSSVDDAELDERRALLLQFRGHLKVLTELHEQSESFEFSRLPFRRLNLIMEELFGEDEMNVDFVTTPSSLFSPVRV</sequence>
<keyword evidence="1" id="KW-0479">Metal-binding</keyword>
<dbReference type="Pfam" id="PF04082">
    <property type="entry name" value="Fungal_trans"/>
    <property type="match status" value="1"/>
</dbReference>
<dbReference type="Proteomes" id="UP000829685">
    <property type="component" value="Unassembled WGS sequence"/>
</dbReference>
<dbReference type="InterPro" id="IPR050797">
    <property type="entry name" value="Carb_Metab_Trans_Reg"/>
</dbReference>
<dbReference type="CDD" id="cd12148">
    <property type="entry name" value="fungal_TF_MHR"/>
    <property type="match status" value="1"/>
</dbReference>
<evidence type="ECO:0000256" key="2">
    <source>
        <dbReference type="ARBA" id="ARBA00023242"/>
    </source>
</evidence>
<evidence type="ECO:0000313" key="4">
    <source>
        <dbReference type="EMBL" id="KAI1859070.1"/>
    </source>
</evidence>
<keyword evidence="2" id="KW-0539">Nucleus</keyword>
<dbReference type="EMBL" id="JAFIMR010000035">
    <property type="protein sequence ID" value="KAI1859070.1"/>
    <property type="molecule type" value="Genomic_DNA"/>
</dbReference>
<dbReference type="GO" id="GO:0006351">
    <property type="term" value="P:DNA-templated transcription"/>
    <property type="evidence" value="ECO:0007669"/>
    <property type="project" value="InterPro"/>
</dbReference>
<accession>A0A9P9WE84</accession>
<keyword evidence="5" id="KW-1185">Reference proteome</keyword>
<organism evidence="4 5">
    <name type="scientific">Neoarthrinium moseri</name>
    <dbReference type="NCBI Taxonomy" id="1658444"/>
    <lineage>
        <taxon>Eukaryota</taxon>
        <taxon>Fungi</taxon>
        <taxon>Dikarya</taxon>
        <taxon>Ascomycota</taxon>
        <taxon>Pezizomycotina</taxon>
        <taxon>Sordariomycetes</taxon>
        <taxon>Xylariomycetidae</taxon>
        <taxon>Amphisphaeriales</taxon>
        <taxon>Apiosporaceae</taxon>
        <taxon>Neoarthrinium</taxon>
    </lineage>
</organism>
<dbReference type="GO" id="GO:0003677">
    <property type="term" value="F:DNA binding"/>
    <property type="evidence" value="ECO:0007669"/>
    <property type="project" value="InterPro"/>
</dbReference>
<dbReference type="GO" id="GO:0008270">
    <property type="term" value="F:zinc ion binding"/>
    <property type="evidence" value="ECO:0007669"/>
    <property type="project" value="InterPro"/>
</dbReference>
<dbReference type="SMART" id="SM00906">
    <property type="entry name" value="Fungal_trans"/>
    <property type="match status" value="1"/>
</dbReference>
<dbReference type="InterPro" id="IPR001138">
    <property type="entry name" value="Zn2Cys6_DnaBD"/>
</dbReference>
<proteinExistence type="predicted"/>
<dbReference type="SUPFAM" id="SSF57701">
    <property type="entry name" value="Zn2/Cys6 DNA-binding domain"/>
    <property type="match status" value="1"/>
</dbReference>
<gene>
    <name evidence="4" type="ORF">JX265_010547</name>
</gene>
<feature type="domain" description="Zn(2)-C6 fungal-type" evidence="3">
    <location>
        <begin position="16"/>
        <end position="48"/>
    </location>
</feature>
<dbReference type="AlphaFoldDB" id="A0A9P9WE84"/>
<dbReference type="GO" id="GO:0005634">
    <property type="term" value="C:nucleus"/>
    <property type="evidence" value="ECO:0007669"/>
    <property type="project" value="TreeGrafter"/>
</dbReference>
<evidence type="ECO:0000313" key="5">
    <source>
        <dbReference type="Proteomes" id="UP000829685"/>
    </source>
</evidence>
<name>A0A9P9WE84_9PEZI</name>